<accession>A0AC60PIZ6</accession>
<sequence>MCNMAAAGVGLKVKRETHVRKIHPIRRPIRQYDCLIRKVGSLQTSDRRSGSASNVPDSFARQTDCRKRSANDSTASANVMMTYWVWRDERENGTDDRRPDAKRASAKNARASENELPISLCLDLLGGAERIVVPACKVGSVCLKLSHCGVRGSSTQGPSSQIVGGEDAAPLEFPWQVLVERTDSVIHICGGSVINKEYIITAAHCTSTNSTPSSYTVTVEKYHSDQQDPNERQLAVSEVTTHPKWVSATLEYDYALLKLETPLDFSGVDKNVMPICLPEKDQTFENQTCTATGWGTTVNDGQALAPILQKVDLPIISFEECSQLIASVDNEDAMICGNYKDVGKSTCS</sequence>
<organism evidence="1 2">
    <name type="scientific">Ixodes persulcatus</name>
    <name type="common">Taiga tick</name>
    <dbReference type="NCBI Taxonomy" id="34615"/>
    <lineage>
        <taxon>Eukaryota</taxon>
        <taxon>Metazoa</taxon>
        <taxon>Ecdysozoa</taxon>
        <taxon>Arthropoda</taxon>
        <taxon>Chelicerata</taxon>
        <taxon>Arachnida</taxon>
        <taxon>Acari</taxon>
        <taxon>Parasitiformes</taxon>
        <taxon>Ixodida</taxon>
        <taxon>Ixodoidea</taxon>
        <taxon>Ixodidae</taxon>
        <taxon>Ixodinae</taxon>
        <taxon>Ixodes</taxon>
    </lineage>
</organism>
<feature type="non-terminal residue" evidence="1">
    <location>
        <position position="348"/>
    </location>
</feature>
<reference evidence="1 2" key="1">
    <citation type="journal article" date="2020" name="Cell">
        <title>Large-Scale Comparative Analyses of Tick Genomes Elucidate Their Genetic Diversity and Vector Capacities.</title>
        <authorList>
            <consortium name="Tick Genome and Microbiome Consortium (TIGMIC)"/>
            <person name="Jia N."/>
            <person name="Wang J."/>
            <person name="Shi W."/>
            <person name="Du L."/>
            <person name="Sun Y."/>
            <person name="Zhan W."/>
            <person name="Jiang J.F."/>
            <person name="Wang Q."/>
            <person name="Zhang B."/>
            <person name="Ji P."/>
            <person name="Bell-Sakyi L."/>
            <person name="Cui X.M."/>
            <person name="Yuan T.T."/>
            <person name="Jiang B.G."/>
            <person name="Yang W.F."/>
            <person name="Lam T.T."/>
            <person name="Chang Q.C."/>
            <person name="Ding S.J."/>
            <person name="Wang X.J."/>
            <person name="Zhu J.G."/>
            <person name="Ruan X.D."/>
            <person name="Zhao L."/>
            <person name="Wei J.T."/>
            <person name="Ye R.Z."/>
            <person name="Que T.C."/>
            <person name="Du C.H."/>
            <person name="Zhou Y.H."/>
            <person name="Cheng J.X."/>
            <person name="Dai P.F."/>
            <person name="Guo W.B."/>
            <person name="Han X.H."/>
            <person name="Huang E.J."/>
            <person name="Li L.F."/>
            <person name="Wei W."/>
            <person name="Gao Y.C."/>
            <person name="Liu J.Z."/>
            <person name="Shao H.Z."/>
            <person name="Wang X."/>
            <person name="Wang C.C."/>
            <person name="Yang T.C."/>
            <person name="Huo Q.B."/>
            <person name="Li W."/>
            <person name="Chen H.Y."/>
            <person name="Chen S.E."/>
            <person name="Zhou L.G."/>
            <person name="Ni X.B."/>
            <person name="Tian J.H."/>
            <person name="Sheng Y."/>
            <person name="Liu T."/>
            <person name="Pan Y.S."/>
            <person name="Xia L.Y."/>
            <person name="Li J."/>
            <person name="Zhao F."/>
            <person name="Cao W.C."/>
        </authorList>
    </citation>
    <scope>NUCLEOTIDE SEQUENCE [LARGE SCALE GENOMIC DNA]</scope>
    <source>
        <strain evidence="1">Iper-2018</strain>
    </source>
</reference>
<evidence type="ECO:0000313" key="1">
    <source>
        <dbReference type="EMBL" id="KAG0420186.1"/>
    </source>
</evidence>
<dbReference type="EMBL" id="JABSTQ010010533">
    <property type="protein sequence ID" value="KAG0420186.1"/>
    <property type="molecule type" value="Genomic_DNA"/>
</dbReference>
<comment type="caution">
    <text evidence="1">The sequence shown here is derived from an EMBL/GenBank/DDBJ whole genome shotgun (WGS) entry which is preliminary data.</text>
</comment>
<proteinExistence type="predicted"/>
<name>A0AC60PIZ6_IXOPE</name>
<keyword evidence="2" id="KW-1185">Reference proteome</keyword>
<dbReference type="Proteomes" id="UP000805193">
    <property type="component" value="Unassembled WGS sequence"/>
</dbReference>
<evidence type="ECO:0000313" key="2">
    <source>
        <dbReference type="Proteomes" id="UP000805193"/>
    </source>
</evidence>
<gene>
    <name evidence="1" type="ORF">HPB47_003619</name>
</gene>
<protein>
    <submittedName>
        <fullName evidence="1">Uncharacterized protein</fullName>
    </submittedName>
</protein>